<feature type="domain" description="TonB-dependent receptor-like beta-barrel" evidence="1">
    <location>
        <begin position="9"/>
        <end position="458"/>
    </location>
</feature>
<dbReference type="EMBL" id="CP061171">
    <property type="protein sequence ID" value="QNR87263.1"/>
    <property type="molecule type" value="Genomic_DNA"/>
</dbReference>
<organism evidence="2 3">
    <name type="scientific">Pedobacter riviphilus</name>
    <dbReference type="NCBI Taxonomy" id="2766984"/>
    <lineage>
        <taxon>Bacteria</taxon>
        <taxon>Pseudomonadati</taxon>
        <taxon>Bacteroidota</taxon>
        <taxon>Sphingobacteriia</taxon>
        <taxon>Sphingobacteriales</taxon>
        <taxon>Sphingobacteriaceae</taxon>
        <taxon>Pedobacter</taxon>
    </lineage>
</organism>
<name>A0ABX6TP68_9SPHI</name>
<dbReference type="InterPro" id="IPR000531">
    <property type="entry name" value="Beta-barrel_TonB"/>
</dbReference>
<evidence type="ECO:0000259" key="1">
    <source>
        <dbReference type="Pfam" id="PF00593"/>
    </source>
</evidence>
<gene>
    <name evidence="2" type="ORF">H9N25_01825</name>
</gene>
<reference evidence="2 3" key="1">
    <citation type="submission" date="2020-09" db="EMBL/GenBank/DDBJ databases">
        <title>Pedobacter sp. SW-16 isolated from soil near Yeocheon.</title>
        <authorList>
            <person name="Im H.S."/>
            <person name="Joung Y."/>
            <person name="Lee S.-S."/>
        </authorList>
    </citation>
    <scope>NUCLEOTIDE SEQUENCE [LARGE SCALE GENOMIC DNA]</scope>
    <source>
        <strain evidence="2 3">SW-16</strain>
    </source>
</reference>
<sequence>MAYLYDGGRGKNTTNDNLTTFDAQLSFFKNKLRGFASYTFRNVNVNAQDNYVPIFYQTADQTRNIQDGVSGIRSRADQNTQKVFNAYVEYEQTFAKKHYFKIMTGIGSERYRFEWNSVMRNNLISTATPVLSLATDPNPTYGADGGEYALNSAFTRINYSYDNKYLLELNGRMDATSRFPVNDRVGYFPSLSAGWRISEEGFFSGLKNVIDDAKFRVSYGSLGNQDVGYYAYIASLRSSGKISNILGGTQPPAVYAPGLVSPSLTWEKQNTKNLGLDLSMLKSRLGLTLEYYIRDVKDMLTVPQQLPAVLGTTPPLTNAADLRTKGWEATISWNDKFTLASSPFSYNFRLVLSDNQTTITKFSNPNGLINDYYVGKKVGEIWGFVGDGFFTSDADVASHANQSAVDGYYGFHAGDPKYVDLNGDGKIDIGKQTLADHGDLKVIGNNTPRYTFGFNASFAWKGFDFSTFLQGVGKRDYWPGDRTGYFWANILHPGSRFIST</sequence>
<keyword evidence="3" id="KW-1185">Reference proteome</keyword>
<dbReference type="SUPFAM" id="SSF56935">
    <property type="entry name" value="Porins"/>
    <property type="match status" value="1"/>
</dbReference>
<evidence type="ECO:0000313" key="3">
    <source>
        <dbReference type="Proteomes" id="UP000516439"/>
    </source>
</evidence>
<accession>A0ABX6TP68</accession>
<keyword evidence="2" id="KW-0675">Receptor</keyword>
<proteinExistence type="predicted"/>
<evidence type="ECO:0000313" key="2">
    <source>
        <dbReference type="EMBL" id="QNR87263.1"/>
    </source>
</evidence>
<protein>
    <submittedName>
        <fullName evidence="2">TonB-dependent receptor</fullName>
    </submittedName>
</protein>
<dbReference type="Proteomes" id="UP000516439">
    <property type="component" value="Chromosome"/>
</dbReference>
<dbReference type="Pfam" id="PF00593">
    <property type="entry name" value="TonB_dep_Rec_b-barrel"/>
    <property type="match status" value="1"/>
</dbReference>